<evidence type="ECO:0000313" key="4">
    <source>
        <dbReference type="Proteomes" id="UP000261223"/>
    </source>
</evidence>
<reference evidence="3 4" key="1">
    <citation type="submission" date="2018-08" db="EMBL/GenBank/DDBJ databases">
        <title>A genome reference for cultivated species of the human gut microbiota.</title>
        <authorList>
            <person name="Zou Y."/>
            <person name="Xue W."/>
            <person name="Luo G."/>
        </authorList>
    </citation>
    <scope>NUCLEOTIDE SEQUENCE [LARGE SCALE GENOMIC DNA]</scope>
    <source>
        <strain evidence="3 4">TF03-6</strain>
    </source>
</reference>
<sequence length="634" mass="73249">MQCICIPTDLHLHKPIIETNMNNQVNPALAKYANLMIEKMKEVETSDWRKPWFSQQFRGLPQNLSGRTYNNLNKAMLYFLCEKYNYQTPVFLTFAQAQKENVLIIKGQSSFPISYYELNIKNQITGERVTKEFYNSLNKIEQKKYKVIPFLRYFNVFNLDQTNFAEKYPEKWEIIKKQFCFNEAINDGYRNPLIDQTIEKQTWVCPIKLKEQDNAFYSPTTDSITLPTMKQFPNGKEFYYTALHEMAHSTGHPERLARKFGYHGTLLYAHEELIAELSSAVTGRDLGLAVLPRKENAQYLKGWLSEITNDSKYILNILQDVNKAVTMIEEGIGLNAEQNNSQEAIISPTPVMTEDEYLASKGYRDSFCSEQTLHKRIQTTACQQEKSLNFNIERSKKYLTERTAIKKEYQSLLDRGEIRQPTRVERIIKAANGHPELESTRAARRIALAEGISWQPTRKDLPIICKYYYDSKQQLHARFFQKGNIYDHLVWNDKGNYILCTGSRAEGNYVEHILPPEEIVEINKLNDNINQIELQSSGCKSLIGDISNSSDLEQISNYRILDKSTGRVEPLNIENIDLKKQPPEALKKLLSGQQTEITNKSGITKMMGLSKSPTGWTLEIGKQYFDTMENSVEI</sequence>
<dbReference type="AlphaFoldDB" id="A0A3E4ULM3"/>
<dbReference type="InterPro" id="IPR041459">
    <property type="entry name" value="MPTase-PolyVal"/>
</dbReference>
<evidence type="ECO:0000313" key="3">
    <source>
        <dbReference type="EMBL" id="RGM11225.1"/>
    </source>
</evidence>
<comment type="caution">
    <text evidence="3">The sequence shown here is derived from an EMBL/GenBank/DDBJ whole genome shotgun (WGS) entry which is preliminary data.</text>
</comment>
<protein>
    <submittedName>
        <fullName evidence="3">DUF1738 domain-containing protein</fullName>
    </submittedName>
</protein>
<gene>
    <name evidence="3" type="ORF">DXC34_13830</name>
</gene>
<accession>A0A3E4ULM3</accession>
<proteinExistence type="predicted"/>
<evidence type="ECO:0000259" key="2">
    <source>
        <dbReference type="Pfam" id="PF18818"/>
    </source>
</evidence>
<feature type="domain" description="N-terminal" evidence="1">
    <location>
        <begin position="31"/>
        <end position="157"/>
    </location>
</feature>
<evidence type="ECO:0000259" key="1">
    <source>
        <dbReference type="Pfam" id="PF08401"/>
    </source>
</evidence>
<dbReference type="GO" id="GO:0003697">
    <property type="term" value="F:single-stranded DNA binding"/>
    <property type="evidence" value="ECO:0007669"/>
    <property type="project" value="InterPro"/>
</dbReference>
<dbReference type="InterPro" id="IPR013610">
    <property type="entry name" value="ArdC_N"/>
</dbReference>
<dbReference type="Pfam" id="PF08401">
    <property type="entry name" value="ArdcN"/>
    <property type="match status" value="1"/>
</dbReference>
<dbReference type="Proteomes" id="UP000261223">
    <property type="component" value="Unassembled WGS sequence"/>
</dbReference>
<organism evidence="3 4">
    <name type="scientific">Bacteroides stercoris</name>
    <dbReference type="NCBI Taxonomy" id="46506"/>
    <lineage>
        <taxon>Bacteria</taxon>
        <taxon>Pseudomonadati</taxon>
        <taxon>Bacteroidota</taxon>
        <taxon>Bacteroidia</taxon>
        <taxon>Bacteroidales</taxon>
        <taxon>Bacteroidaceae</taxon>
        <taxon>Bacteroides</taxon>
    </lineage>
</organism>
<feature type="domain" description="Polyvalent protein metallopeptidase" evidence="2">
    <location>
        <begin position="211"/>
        <end position="315"/>
    </location>
</feature>
<dbReference type="EMBL" id="QSSV01000019">
    <property type="protein sequence ID" value="RGM11225.1"/>
    <property type="molecule type" value="Genomic_DNA"/>
</dbReference>
<dbReference type="Pfam" id="PF18818">
    <property type="entry name" value="MPTase-PolyVal"/>
    <property type="match status" value="1"/>
</dbReference>
<name>A0A3E4ULM3_BACSE</name>